<organism evidence="5 6">
    <name type="scientific">Streptomyces anatolicus</name>
    <dbReference type="NCBI Taxonomy" id="2675858"/>
    <lineage>
        <taxon>Bacteria</taxon>
        <taxon>Bacillati</taxon>
        <taxon>Actinomycetota</taxon>
        <taxon>Actinomycetes</taxon>
        <taxon>Kitasatosporales</taxon>
        <taxon>Streptomycetaceae</taxon>
        <taxon>Streptomyces</taxon>
    </lineage>
</organism>
<keyword evidence="1" id="KW-0479">Metal-binding</keyword>
<dbReference type="Gene3D" id="3.20.20.370">
    <property type="entry name" value="Glycoside hydrolase/deacetylase"/>
    <property type="match status" value="1"/>
</dbReference>
<evidence type="ECO:0000313" key="6">
    <source>
        <dbReference type="Proteomes" id="UP001197114"/>
    </source>
</evidence>
<sequence>MNSTRRAVLAGLLATGIAPCTAGSAVAARPRPAASLLGKEIRRLPTSRHEVALTFNAAWDESGLDTVLTELRRRRLPATFFPTGRFARAHPRAVRAMGAEHGLGNHSDTHPYFDRLTSGQREQEVRRADAAIREAARTEPLPFFRFPFSHTTPETVADVNRFGYAAIEFTVDTNGYLGPGGGMTVERVVGRAVAALAPGALIQMHVGSATGGTVLDAEALPHILDAVRANGYGVVDLRAFLVPEGT</sequence>
<dbReference type="Proteomes" id="UP001197114">
    <property type="component" value="Unassembled WGS sequence"/>
</dbReference>
<keyword evidence="6" id="KW-1185">Reference proteome</keyword>
<dbReference type="InterPro" id="IPR006311">
    <property type="entry name" value="TAT_signal"/>
</dbReference>
<feature type="chain" id="PRO_5045128980" evidence="3">
    <location>
        <begin position="28"/>
        <end position="246"/>
    </location>
</feature>
<dbReference type="EMBL" id="WMBF01000419">
    <property type="protein sequence ID" value="MBW5425038.1"/>
    <property type="molecule type" value="Genomic_DNA"/>
</dbReference>
<dbReference type="PROSITE" id="PS51677">
    <property type="entry name" value="NODB"/>
    <property type="match status" value="1"/>
</dbReference>
<dbReference type="InterPro" id="IPR002509">
    <property type="entry name" value="NODB_dom"/>
</dbReference>
<feature type="signal peptide" evidence="3">
    <location>
        <begin position="1"/>
        <end position="27"/>
    </location>
</feature>
<dbReference type="PROSITE" id="PS51318">
    <property type="entry name" value="TAT"/>
    <property type="match status" value="1"/>
</dbReference>
<reference evidence="5 6" key="1">
    <citation type="submission" date="2019-11" db="EMBL/GenBank/DDBJ databases">
        <authorList>
            <person name="Ay H."/>
        </authorList>
    </citation>
    <scope>NUCLEOTIDE SEQUENCE [LARGE SCALE GENOMIC DNA]</scope>
    <source>
        <strain evidence="5 6">BG9H</strain>
    </source>
</reference>
<dbReference type="InterPro" id="IPR011330">
    <property type="entry name" value="Glyco_hydro/deAcase_b/a-brl"/>
</dbReference>
<proteinExistence type="predicted"/>
<accession>A0ABS6YUJ4</accession>
<dbReference type="SUPFAM" id="SSF88713">
    <property type="entry name" value="Glycoside hydrolase/deacetylase"/>
    <property type="match status" value="1"/>
</dbReference>
<gene>
    <name evidence="5" type="ORF">GKQ77_26350</name>
</gene>
<evidence type="ECO:0000256" key="1">
    <source>
        <dbReference type="ARBA" id="ARBA00022723"/>
    </source>
</evidence>
<evidence type="ECO:0000256" key="3">
    <source>
        <dbReference type="SAM" id="SignalP"/>
    </source>
</evidence>
<dbReference type="InterPro" id="IPR050248">
    <property type="entry name" value="Polysacc_deacetylase_ArnD"/>
</dbReference>
<evidence type="ECO:0000313" key="5">
    <source>
        <dbReference type="EMBL" id="MBW5425038.1"/>
    </source>
</evidence>
<name>A0ABS6YUJ4_9ACTN</name>
<feature type="domain" description="NodB homology" evidence="4">
    <location>
        <begin position="49"/>
        <end position="235"/>
    </location>
</feature>
<dbReference type="PANTHER" id="PTHR10587:SF133">
    <property type="entry name" value="CHITIN DEACETYLASE 1-RELATED"/>
    <property type="match status" value="1"/>
</dbReference>
<dbReference type="RefSeq" id="WP_219691442.1">
    <property type="nucleotide sequence ID" value="NZ_WMBF01000419.1"/>
</dbReference>
<dbReference type="PANTHER" id="PTHR10587">
    <property type="entry name" value="GLYCOSYL TRANSFERASE-RELATED"/>
    <property type="match status" value="1"/>
</dbReference>
<dbReference type="Pfam" id="PF01522">
    <property type="entry name" value="Polysacc_deac_1"/>
    <property type="match status" value="1"/>
</dbReference>
<dbReference type="CDD" id="cd10917">
    <property type="entry name" value="CE4_NodB_like_6s_7s"/>
    <property type="match status" value="1"/>
</dbReference>
<evidence type="ECO:0000256" key="2">
    <source>
        <dbReference type="ARBA" id="ARBA00022801"/>
    </source>
</evidence>
<comment type="caution">
    <text evidence="5">The sequence shown here is derived from an EMBL/GenBank/DDBJ whole genome shotgun (WGS) entry which is preliminary data.</text>
</comment>
<protein>
    <submittedName>
        <fullName evidence="5">Polysaccharide deacetylase family protein</fullName>
    </submittedName>
</protein>
<keyword evidence="3" id="KW-0732">Signal</keyword>
<keyword evidence="2" id="KW-0378">Hydrolase</keyword>
<evidence type="ECO:0000259" key="4">
    <source>
        <dbReference type="PROSITE" id="PS51677"/>
    </source>
</evidence>